<dbReference type="InterPro" id="IPR012674">
    <property type="entry name" value="Calycin"/>
</dbReference>
<dbReference type="PRINTS" id="PR00178">
    <property type="entry name" value="FATTYACIDBP"/>
</dbReference>
<organism evidence="1 2">
    <name type="scientific">Calicophoron daubneyi</name>
    <name type="common">Rumen fluke</name>
    <name type="synonym">Paramphistomum daubneyi</name>
    <dbReference type="NCBI Taxonomy" id="300641"/>
    <lineage>
        <taxon>Eukaryota</taxon>
        <taxon>Metazoa</taxon>
        <taxon>Spiralia</taxon>
        <taxon>Lophotrochozoa</taxon>
        <taxon>Platyhelminthes</taxon>
        <taxon>Trematoda</taxon>
        <taxon>Digenea</taxon>
        <taxon>Plagiorchiida</taxon>
        <taxon>Pronocephalata</taxon>
        <taxon>Paramphistomoidea</taxon>
        <taxon>Paramphistomidae</taxon>
        <taxon>Calicophoron</taxon>
    </lineage>
</organism>
<dbReference type="Gene3D" id="2.40.128.20">
    <property type="match status" value="1"/>
</dbReference>
<evidence type="ECO:0000313" key="2">
    <source>
        <dbReference type="Proteomes" id="UP001497525"/>
    </source>
</evidence>
<proteinExistence type="predicted"/>
<accession>A0AAV2TU05</accession>
<comment type="caution">
    <text evidence="1">The sequence shown here is derived from an EMBL/GenBank/DDBJ whole genome shotgun (WGS) entry which is preliminary data.</text>
</comment>
<evidence type="ECO:0008006" key="3">
    <source>
        <dbReference type="Google" id="ProtNLM"/>
    </source>
</evidence>
<protein>
    <recommendedName>
        <fullName evidence="3">Lipocalin/cytosolic fatty-acid binding domain-containing protein</fullName>
    </recommendedName>
</protein>
<name>A0AAV2TU05_CALDB</name>
<dbReference type="AlphaFoldDB" id="A0AAV2TU05"/>
<dbReference type="GO" id="GO:0008289">
    <property type="term" value="F:lipid binding"/>
    <property type="evidence" value="ECO:0007669"/>
    <property type="project" value="UniProtKB-KW"/>
</dbReference>
<gene>
    <name evidence="1" type="ORF">CDAUBV1_LOCUS14419</name>
</gene>
<dbReference type="InterPro" id="IPR000463">
    <property type="entry name" value="Fatty_acid-bd"/>
</dbReference>
<sequence>MSAFVGDWYCTETENLGTLLTVLNANDKLKANAEDTRARLIISKLGAEKFNFKLITNSIVHQYTFQLGREFIEFAPEKQKFKTVITQESETQLKKVQMKKDIQVCILYDLVGNDKLIVTTSSGGTKATITFVRR</sequence>
<dbReference type="EMBL" id="CAXLJL010000600">
    <property type="protein sequence ID" value="CAL5139391.1"/>
    <property type="molecule type" value="Genomic_DNA"/>
</dbReference>
<dbReference type="SUPFAM" id="SSF50814">
    <property type="entry name" value="Lipocalins"/>
    <property type="match status" value="1"/>
</dbReference>
<evidence type="ECO:0000313" key="1">
    <source>
        <dbReference type="EMBL" id="CAL5139391.1"/>
    </source>
</evidence>
<dbReference type="Proteomes" id="UP001497525">
    <property type="component" value="Unassembled WGS sequence"/>
</dbReference>
<reference evidence="1" key="1">
    <citation type="submission" date="2024-06" db="EMBL/GenBank/DDBJ databases">
        <authorList>
            <person name="Liu X."/>
            <person name="Lenzi L."/>
            <person name="Haldenby T S."/>
            <person name="Uol C."/>
        </authorList>
    </citation>
    <scope>NUCLEOTIDE SEQUENCE</scope>
</reference>